<dbReference type="Gene3D" id="3.30.70.100">
    <property type="match status" value="1"/>
</dbReference>
<feature type="domain" description="ABM" evidence="1">
    <location>
        <begin position="8"/>
        <end position="97"/>
    </location>
</feature>
<dbReference type="InterPro" id="IPR050744">
    <property type="entry name" value="AI-2_Isomerase_LsrG"/>
</dbReference>
<keyword evidence="3" id="KW-1185">Reference proteome</keyword>
<dbReference type="PANTHER" id="PTHR33336">
    <property type="entry name" value="QUINOL MONOOXYGENASE YGIN-RELATED"/>
    <property type="match status" value="1"/>
</dbReference>
<dbReference type="EMBL" id="JBHSLD010000028">
    <property type="protein sequence ID" value="MFC5382647.1"/>
    <property type="molecule type" value="Genomic_DNA"/>
</dbReference>
<organism evidence="2 3">
    <name type="scientific">Aquipuribacter nitratireducens</name>
    <dbReference type="NCBI Taxonomy" id="650104"/>
    <lineage>
        <taxon>Bacteria</taxon>
        <taxon>Bacillati</taxon>
        <taxon>Actinomycetota</taxon>
        <taxon>Actinomycetes</taxon>
        <taxon>Micrococcales</taxon>
        <taxon>Intrasporangiaceae</taxon>
        <taxon>Aquipuribacter</taxon>
    </lineage>
</organism>
<evidence type="ECO:0000259" key="1">
    <source>
        <dbReference type="PROSITE" id="PS51725"/>
    </source>
</evidence>
<dbReference type="SUPFAM" id="SSF54909">
    <property type="entry name" value="Dimeric alpha+beta barrel"/>
    <property type="match status" value="1"/>
</dbReference>
<gene>
    <name evidence="2" type="ORF">ACFPJ6_17925</name>
</gene>
<dbReference type="GO" id="GO:0004497">
    <property type="term" value="F:monooxygenase activity"/>
    <property type="evidence" value="ECO:0007669"/>
    <property type="project" value="UniProtKB-KW"/>
</dbReference>
<protein>
    <submittedName>
        <fullName evidence="2">Quinol monooxygenase</fullName>
        <ecNumber evidence="2">1.-.-.-</ecNumber>
    </submittedName>
</protein>
<reference evidence="3" key="1">
    <citation type="journal article" date="2019" name="Int. J. Syst. Evol. Microbiol.">
        <title>The Global Catalogue of Microorganisms (GCM) 10K type strain sequencing project: providing services to taxonomists for standard genome sequencing and annotation.</title>
        <authorList>
            <consortium name="The Broad Institute Genomics Platform"/>
            <consortium name="The Broad Institute Genome Sequencing Center for Infectious Disease"/>
            <person name="Wu L."/>
            <person name="Ma J."/>
        </authorList>
    </citation>
    <scope>NUCLEOTIDE SEQUENCE [LARGE SCALE GENOMIC DNA]</scope>
    <source>
        <strain evidence="3">CCUG 43114</strain>
    </source>
</reference>
<proteinExistence type="predicted"/>
<evidence type="ECO:0000313" key="3">
    <source>
        <dbReference type="Proteomes" id="UP001596122"/>
    </source>
</evidence>
<name>A0ABW0GRP4_9MICO</name>
<comment type="caution">
    <text evidence="2">The sequence shown here is derived from an EMBL/GenBank/DDBJ whole genome shotgun (WGS) entry which is preliminary data.</text>
</comment>
<dbReference type="Proteomes" id="UP001596122">
    <property type="component" value="Unassembled WGS sequence"/>
</dbReference>
<dbReference type="RefSeq" id="WP_340270334.1">
    <property type="nucleotide sequence ID" value="NZ_JBBEOG010000006.1"/>
</dbReference>
<keyword evidence="2" id="KW-0503">Monooxygenase</keyword>
<sequence>MEHPPAGLVMVVGFTARPDTVEELRERLVTLVGLTRTEDGCLRYDLHEHPDDPLRLTFVEEWASRDAHAVHDRTPWVQDLRENLPRLVVGEPEVTVLRRVAG</sequence>
<dbReference type="InterPro" id="IPR007138">
    <property type="entry name" value="ABM_dom"/>
</dbReference>
<evidence type="ECO:0000313" key="2">
    <source>
        <dbReference type="EMBL" id="MFC5382647.1"/>
    </source>
</evidence>
<accession>A0ABW0GRP4</accession>
<dbReference type="Pfam" id="PF03992">
    <property type="entry name" value="ABM"/>
    <property type="match status" value="1"/>
</dbReference>
<keyword evidence="2" id="KW-0560">Oxidoreductase</keyword>
<dbReference type="EC" id="1.-.-.-" evidence="2"/>
<dbReference type="PROSITE" id="PS51725">
    <property type="entry name" value="ABM"/>
    <property type="match status" value="1"/>
</dbReference>
<dbReference type="PANTHER" id="PTHR33336:SF15">
    <property type="entry name" value="ABM DOMAIN-CONTAINING PROTEIN"/>
    <property type="match status" value="1"/>
</dbReference>
<dbReference type="InterPro" id="IPR011008">
    <property type="entry name" value="Dimeric_a/b-barrel"/>
</dbReference>